<keyword evidence="4" id="KW-0804">Transcription</keyword>
<feature type="domain" description="OmpR/PhoB-type" evidence="6">
    <location>
        <begin position="1"/>
        <end position="90"/>
    </location>
</feature>
<dbReference type="InterPro" id="IPR002182">
    <property type="entry name" value="NB-ARC"/>
</dbReference>
<dbReference type="SUPFAM" id="SSF46894">
    <property type="entry name" value="C-terminal effector domain of the bipartite response regulators"/>
    <property type="match status" value="1"/>
</dbReference>
<sequence length="904" mass="98266">MAADNRKAAQAGVPISLGGPRARNLLACLLLNADRVVGVEQLVDAVWGDDPPSGARIQVQNRVSTLRAQLRRAGLDATLDRQAPGYLLRPGPVPYDLALFDDELRRAHALMASGDLSRAADVLRTALGLWHGPPLAGVDTAPLRTAAHTLEERRLEAWETCLGWELELGRADAVARDLTGLSRDHPYRERFAVLLMRALAAAGRRAAALEVYRRTRVRLVADLGIEPGPDLAATLDELLAEAPGRDLAELVPAQLPADVRFVDRRRHLRALDNLVPEGASCVVIAGPAGVGKSALAVHWGHSAASRFPDGQLHVGLRGWAPSGRSLSPGEALRGFLEALRVPPEKVPTGLQAQASLYRSLLAGRRMLIVLDDARDAEQVRPLLPGTSGSLVLVTSREPLTGLAVTGRADHLTLDLMDAADSHELLAVRVGRPRLEAEPAATAEIVRRCSGLPLALAVAAARAAISPAPAALTDLAAQLARAGRPLDAFTGTADRASDLRTVLSVSYRRLSPAAARVFRLLHVRIGDRIGTAAVAALADIDRDTAAGLLAELATAGFVTTDGDHHWGHDLLRAYATELTTDADEPAAALRRLLDYYLRRAYAADQALFPDRDPIGLVPGERFDSVAAAMAWADAERAVLVEAVDRAHAAGEHERSWQLAWAVTTYLNRSGHWHDWARVQRRGLAAANRLRDVRGQACCHRDLANAATRLRRYDTARRHLRTSLVLFERLGDRSAQVSCHKNVAWMEEREGRYAEALRHSELALEISRQLPGTRRLASSLNAVGWYRALLGDHAAASEFCREGLRLFRQTGDRYGEAHTLESLGYAEQHRENHAAAIELYERGSALCDEIGERYLKGQLLTRLGETHLSAADPDAARTAWRAALDIFDEIDPRAAADLRERQSSPR</sequence>
<gene>
    <name evidence="7" type="ORF">M1L60_07605</name>
</gene>
<comment type="caution">
    <text evidence="7">The sequence shown here is derived from an EMBL/GenBank/DDBJ whole genome shotgun (WGS) entry which is preliminary data.</text>
</comment>
<comment type="similarity">
    <text evidence="1">Belongs to the AfsR/DnrI/RedD regulatory family.</text>
</comment>
<dbReference type="InterPro" id="IPR005158">
    <property type="entry name" value="BTAD"/>
</dbReference>
<dbReference type="InterPro" id="IPR019734">
    <property type="entry name" value="TPR_rpt"/>
</dbReference>
<dbReference type="Gene3D" id="1.10.10.10">
    <property type="entry name" value="Winged helix-like DNA-binding domain superfamily/Winged helix DNA-binding domain"/>
    <property type="match status" value="1"/>
</dbReference>
<name>A0ABT1DKB0_9ACTN</name>
<dbReference type="InterPro" id="IPR051677">
    <property type="entry name" value="AfsR-DnrI-RedD_regulator"/>
</dbReference>
<dbReference type="Gene3D" id="1.25.40.10">
    <property type="entry name" value="Tetratricopeptide repeat domain"/>
    <property type="match status" value="2"/>
</dbReference>
<dbReference type="SUPFAM" id="SSF52540">
    <property type="entry name" value="P-loop containing nucleoside triphosphate hydrolases"/>
    <property type="match status" value="1"/>
</dbReference>
<dbReference type="InterPro" id="IPR016032">
    <property type="entry name" value="Sig_transdc_resp-reg_C-effctor"/>
</dbReference>
<dbReference type="InterPro" id="IPR027417">
    <property type="entry name" value="P-loop_NTPase"/>
</dbReference>
<evidence type="ECO:0000256" key="1">
    <source>
        <dbReference type="ARBA" id="ARBA00005820"/>
    </source>
</evidence>
<dbReference type="PRINTS" id="PR00364">
    <property type="entry name" value="DISEASERSIST"/>
</dbReference>
<dbReference type="Pfam" id="PF03704">
    <property type="entry name" value="BTAD"/>
    <property type="match status" value="1"/>
</dbReference>
<evidence type="ECO:0000256" key="3">
    <source>
        <dbReference type="ARBA" id="ARBA00023125"/>
    </source>
</evidence>
<dbReference type="PANTHER" id="PTHR35807">
    <property type="entry name" value="TRANSCRIPTIONAL REGULATOR REDD-RELATED"/>
    <property type="match status" value="1"/>
</dbReference>
<dbReference type="PROSITE" id="PS51755">
    <property type="entry name" value="OMPR_PHOB"/>
    <property type="match status" value="1"/>
</dbReference>
<dbReference type="SMART" id="SM00862">
    <property type="entry name" value="Trans_reg_C"/>
    <property type="match status" value="1"/>
</dbReference>
<dbReference type="SMART" id="SM01043">
    <property type="entry name" value="BTAD"/>
    <property type="match status" value="1"/>
</dbReference>
<evidence type="ECO:0000256" key="4">
    <source>
        <dbReference type="ARBA" id="ARBA00023163"/>
    </source>
</evidence>
<evidence type="ECO:0000256" key="2">
    <source>
        <dbReference type="ARBA" id="ARBA00023015"/>
    </source>
</evidence>
<dbReference type="InterPro" id="IPR036388">
    <property type="entry name" value="WH-like_DNA-bd_sf"/>
</dbReference>
<protein>
    <submittedName>
        <fullName evidence="7">Tetratricopeptide repeat protein</fullName>
    </submittedName>
</protein>
<evidence type="ECO:0000313" key="8">
    <source>
        <dbReference type="Proteomes" id="UP001523369"/>
    </source>
</evidence>
<keyword evidence="8" id="KW-1185">Reference proteome</keyword>
<dbReference type="InterPro" id="IPR001867">
    <property type="entry name" value="OmpR/PhoB-type_DNA-bd"/>
</dbReference>
<feature type="DNA-binding region" description="OmpR/PhoB-type" evidence="5">
    <location>
        <begin position="1"/>
        <end position="90"/>
    </location>
</feature>
<dbReference type="InterPro" id="IPR011990">
    <property type="entry name" value="TPR-like_helical_dom_sf"/>
</dbReference>
<dbReference type="EMBL" id="JAMYJR010000006">
    <property type="protein sequence ID" value="MCO8270460.1"/>
    <property type="molecule type" value="Genomic_DNA"/>
</dbReference>
<dbReference type="CDD" id="cd15831">
    <property type="entry name" value="BTAD"/>
    <property type="match status" value="1"/>
</dbReference>
<keyword evidence="3 5" id="KW-0238">DNA-binding</keyword>
<dbReference type="Pfam" id="PF00931">
    <property type="entry name" value="NB-ARC"/>
    <property type="match status" value="1"/>
</dbReference>
<proteinExistence type="inferred from homology"/>
<reference evidence="7 8" key="1">
    <citation type="submission" date="2022-06" db="EMBL/GenBank/DDBJ databases">
        <title>New Species of the Genus Actinoplanes, ActinopZanes ferrugineus.</title>
        <authorList>
            <person name="Ding P."/>
        </authorList>
    </citation>
    <scope>NUCLEOTIDE SEQUENCE [LARGE SCALE GENOMIC DNA]</scope>
    <source>
        <strain evidence="7 8">TRM88003</strain>
    </source>
</reference>
<evidence type="ECO:0000259" key="6">
    <source>
        <dbReference type="PROSITE" id="PS51755"/>
    </source>
</evidence>
<dbReference type="PANTHER" id="PTHR35807:SF1">
    <property type="entry name" value="TRANSCRIPTIONAL REGULATOR REDD"/>
    <property type="match status" value="1"/>
</dbReference>
<dbReference type="SMART" id="SM00028">
    <property type="entry name" value="TPR"/>
    <property type="match status" value="6"/>
</dbReference>
<organism evidence="7 8">
    <name type="scientific">Paractinoplanes aksuensis</name>
    <dbReference type="NCBI Taxonomy" id="2939490"/>
    <lineage>
        <taxon>Bacteria</taxon>
        <taxon>Bacillati</taxon>
        <taxon>Actinomycetota</taxon>
        <taxon>Actinomycetes</taxon>
        <taxon>Micromonosporales</taxon>
        <taxon>Micromonosporaceae</taxon>
        <taxon>Paractinoplanes</taxon>
    </lineage>
</organism>
<keyword evidence="2" id="KW-0805">Transcription regulation</keyword>
<evidence type="ECO:0000256" key="5">
    <source>
        <dbReference type="PROSITE-ProRule" id="PRU01091"/>
    </source>
</evidence>
<dbReference type="SUPFAM" id="SSF48452">
    <property type="entry name" value="TPR-like"/>
    <property type="match status" value="2"/>
</dbReference>
<dbReference type="Pfam" id="PF00486">
    <property type="entry name" value="Trans_reg_C"/>
    <property type="match status" value="1"/>
</dbReference>
<evidence type="ECO:0000313" key="7">
    <source>
        <dbReference type="EMBL" id="MCO8270460.1"/>
    </source>
</evidence>
<dbReference type="Gene3D" id="3.40.50.300">
    <property type="entry name" value="P-loop containing nucleotide triphosphate hydrolases"/>
    <property type="match status" value="1"/>
</dbReference>
<dbReference type="Proteomes" id="UP001523369">
    <property type="component" value="Unassembled WGS sequence"/>
</dbReference>
<dbReference type="Pfam" id="PF13424">
    <property type="entry name" value="TPR_12"/>
    <property type="match status" value="1"/>
</dbReference>
<accession>A0ABT1DKB0</accession>
<dbReference type="RefSeq" id="WP_253236597.1">
    <property type="nucleotide sequence ID" value="NZ_JAMYJR010000006.1"/>
</dbReference>